<dbReference type="InterPro" id="IPR029044">
    <property type="entry name" value="Nucleotide-diphossugar_trans"/>
</dbReference>
<keyword evidence="2" id="KW-0808">Transferase</keyword>
<dbReference type="Gene3D" id="3.90.550.10">
    <property type="entry name" value="Spore Coat Polysaccharide Biosynthesis Protein SpsA, Chain A"/>
    <property type="match status" value="1"/>
</dbReference>
<dbReference type="SUPFAM" id="SSF53448">
    <property type="entry name" value="Nucleotide-diphospho-sugar transferases"/>
    <property type="match status" value="1"/>
</dbReference>
<dbReference type="EMBL" id="BBMN01000034">
    <property type="protein sequence ID" value="GAL08833.1"/>
    <property type="molecule type" value="Genomic_DNA"/>
</dbReference>
<evidence type="ECO:0000313" key="3">
    <source>
        <dbReference type="Proteomes" id="UP000029227"/>
    </source>
</evidence>
<accession>A0A090R2U1</accession>
<feature type="domain" description="Glycosyltransferase 2-like" evidence="1">
    <location>
        <begin position="5"/>
        <end position="131"/>
    </location>
</feature>
<name>A0A090R2U1_9GAMM</name>
<proteinExistence type="predicted"/>
<evidence type="ECO:0000259" key="1">
    <source>
        <dbReference type="Pfam" id="PF00535"/>
    </source>
</evidence>
<dbReference type="eggNOG" id="COG0463">
    <property type="taxonomic scope" value="Bacteria"/>
</dbReference>
<dbReference type="AlphaFoldDB" id="A0A090R2U1"/>
<reference evidence="2 3" key="1">
    <citation type="journal article" date="2014" name="Genome Announc.">
        <title>Draft Genome Sequences of Two Vibrionaceae Species, Vibrio ponticus C121 and Photobacterium aphoticum C119, Isolated as Coral Reef Microbiota.</title>
        <authorList>
            <person name="Al-saari N."/>
            <person name="Meirelles P.M."/>
            <person name="Mino S."/>
            <person name="Suda W."/>
            <person name="Oshima K."/>
            <person name="Hattori M."/>
            <person name="Ohkuma M."/>
            <person name="Thompson F.L."/>
            <person name="Gomez-Gil B."/>
            <person name="Sawabe T."/>
            <person name="Sawabe T."/>
        </authorList>
    </citation>
    <scope>NUCLEOTIDE SEQUENCE [LARGE SCALE GENOMIC DNA]</scope>
    <source>
        <strain evidence="2 3">JCM 19237</strain>
    </source>
</reference>
<organism evidence="2 3">
    <name type="scientific">Photobacterium aphoticum</name>
    <dbReference type="NCBI Taxonomy" id="754436"/>
    <lineage>
        <taxon>Bacteria</taxon>
        <taxon>Pseudomonadati</taxon>
        <taxon>Pseudomonadota</taxon>
        <taxon>Gammaproteobacteria</taxon>
        <taxon>Vibrionales</taxon>
        <taxon>Vibrionaceae</taxon>
        <taxon>Photobacterium</taxon>
    </lineage>
</organism>
<sequence>MRRVCVLLAAYNGQKWIKEQIESILIQKDVILDIYISLDVSSDNTLELIENISNELSNLYILPYGEKYGSAGRNFFRLLMDVDFSNYDYVSFSDQDDIWLENKLISSIKNIENSYADAYSGNVIAFWSGGTKKLIKKDHPQKEFDYLFESAGPGCTFVLKKKLALHIKNDLISNKDDIEQLWLHDWYCYSHARSNGYKWVIGNQPLMLYRQHELNQVGANSGMRAMLNRAKVVLSGEAFDKVIIQSNFIGQKEIPIQLLKKNTFSSLLHLLLLSMKCRRSNKEAVMFFIAVTLLSFKRLLGGA</sequence>
<dbReference type="Pfam" id="PF00535">
    <property type="entry name" value="Glycos_transf_2"/>
    <property type="match status" value="1"/>
</dbReference>
<evidence type="ECO:0000313" key="2">
    <source>
        <dbReference type="EMBL" id="GAL08833.1"/>
    </source>
</evidence>
<dbReference type="GO" id="GO:0016740">
    <property type="term" value="F:transferase activity"/>
    <property type="evidence" value="ECO:0007669"/>
    <property type="project" value="UniProtKB-KW"/>
</dbReference>
<dbReference type="Proteomes" id="UP000029227">
    <property type="component" value="Unassembled WGS sequence"/>
</dbReference>
<comment type="caution">
    <text evidence="2">The sequence shown here is derived from an EMBL/GenBank/DDBJ whole genome shotgun (WGS) entry which is preliminary data.</text>
</comment>
<gene>
    <name evidence="2" type="ORF">JCM19237_3994</name>
</gene>
<protein>
    <submittedName>
        <fullName evidence="2">Alpha-L-Rha alpha-1,3-L-rhamnosyltransferase</fullName>
    </submittedName>
</protein>
<dbReference type="InterPro" id="IPR001173">
    <property type="entry name" value="Glyco_trans_2-like"/>
</dbReference>
<dbReference type="STRING" id="754436.JCM19237_3994"/>